<feature type="region of interest" description="Disordered" evidence="1">
    <location>
        <begin position="73"/>
        <end position="115"/>
    </location>
</feature>
<dbReference type="EMBL" id="LT553414">
    <property type="protein sequence ID" value="SAM00721.1"/>
    <property type="molecule type" value="Genomic_DNA"/>
</dbReference>
<feature type="signal peptide" evidence="2">
    <location>
        <begin position="1"/>
        <end position="19"/>
    </location>
</feature>
<feature type="compositionally biased region" description="Gly residues" evidence="1">
    <location>
        <begin position="86"/>
        <end position="103"/>
    </location>
</feature>
<evidence type="ECO:0000256" key="2">
    <source>
        <dbReference type="SAM" id="SignalP"/>
    </source>
</evidence>
<accession>A0A168NKL0</accession>
<dbReference type="InParanoid" id="A0A168NKL0"/>
<sequence>MVMKLTLLSIVLAASLVTALPREYSDVKKVAKFDQRSLKNAHGDLNVAGIAHVDKRGPTDAFKDVGKALDNFFGSSRQSRSKNGADGVGAAAGGPGEAAGGVGNAAQGAPIGPGE</sequence>
<feature type="chain" id="PRO_5007899427" evidence="2">
    <location>
        <begin position="20"/>
        <end position="115"/>
    </location>
</feature>
<name>A0A168NKL0_ABSGL</name>
<evidence type="ECO:0000313" key="3">
    <source>
        <dbReference type="EMBL" id="SAM00721.1"/>
    </source>
</evidence>
<reference evidence="3" key="1">
    <citation type="submission" date="2016-04" db="EMBL/GenBank/DDBJ databases">
        <authorList>
            <person name="Evans L.H."/>
            <person name="Alamgir A."/>
            <person name="Owens N."/>
            <person name="Weber N.D."/>
            <person name="Virtaneva K."/>
            <person name="Barbian K."/>
            <person name="Babar A."/>
            <person name="Rosenke K."/>
        </authorList>
    </citation>
    <scope>NUCLEOTIDE SEQUENCE [LARGE SCALE GENOMIC DNA]</scope>
    <source>
        <strain evidence="3">CBS 101.48</strain>
    </source>
</reference>
<organism evidence="3">
    <name type="scientific">Absidia glauca</name>
    <name type="common">Pin mould</name>
    <dbReference type="NCBI Taxonomy" id="4829"/>
    <lineage>
        <taxon>Eukaryota</taxon>
        <taxon>Fungi</taxon>
        <taxon>Fungi incertae sedis</taxon>
        <taxon>Mucoromycota</taxon>
        <taxon>Mucoromycotina</taxon>
        <taxon>Mucoromycetes</taxon>
        <taxon>Mucorales</taxon>
        <taxon>Cunninghamellaceae</taxon>
        <taxon>Absidia</taxon>
    </lineage>
</organism>
<keyword evidence="4" id="KW-1185">Reference proteome</keyword>
<gene>
    <name evidence="3" type="primary">ABSGL_06444.1 scaffold 8356</name>
</gene>
<feature type="compositionally biased region" description="Polar residues" evidence="1">
    <location>
        <begin position="73"/>
        <end position="82"/>
    </location>
</feature>
<protein>
    <submittedName>
        <fullName evidence="3">Uncharacterized protein</fullName>
    </submittedName>
</protein>
<proteinExistence type="predicted"/>
<dbReference type="AlphaFoldDB" id="A0A168NKL0"/>
<evidence type="ECO:0000256" key="1">
    <source>
        <dbReference type="SAM" id="MobiDB-lite"/>
    </source>
</evidence>
<evidence type="ECO:0000313" key="4">
    <source>
        <dbReference type="Proteomes" id="UP000078561"/>
    </source>
</evidence>
<dbReference type="Proteomes" id="UP000078561">
    <property type="component" value="Unassembled WGS sequence"/>
</dbReference>
<keyword evidence="2" id="KW-0732">Signal</keyword>